<reference evidence="3 4" key="2">
    <citation type="journal article" date="2010" name="Stand. Genomic Sci.">
        <title>Complete genome sequence of Desulfohalobium retbaense type strain (HR(100)).</title>
        <authorList>
            <person name="Spring S."/>
            <person name="Nolan M."/>
            <person name="Lapidus A."/>
            <person name="Glavina Del Rio T."/>
            <person name="Copeland A."/>
            <person name="Tice H."/>
            <person name="Cheng J.F."/>
            <person name="Lucas S."/>
            <person name="Land M."/>
            <person name="Chen F."/>
            <person name="Bruce D."/>
            <person name="Goodwin L."/>
            <person name="Pitluck S."/>
            <person name="Ivanova N."/>
            <person name="Mavromatis K."/>
            <person name="Mikhailova N."/>
            <person name="Pati A."/>
            <person name="Chen A."/>
            <person name="Palaniappan K."/>
            <person name="Hauser L."/>
            <person name="Chang Y.J."/>
            <person name="Jeffries C.D."/>
            <person name="Munk C."/>
            <person name="Kiss H."/>
            <person name="Chain P."/>
            <person name="Han C."/>
            <person name="Brettin T."/>
            <person name="Detter J.C."/>
            <person name="Schuler E."/>
            <person name="Goker M."/>
            <person name="Rohde M."/>
            <person name="Bristow J."/>
            <person name="Eisen J.A."/>
            <person name="Markowitz V."/>
            <person name="Hugenholtz P."/>
            <person name="Kyrpides N.C."/>
            <person name="Klenk H.P."/>
        </authorList>
    </citation>
    <scope>NUCLEOTIDE SEQUENCE [LARGE SCALE GENOMIC DNA]</scope>
    <source>
        <strain evidence="4">ATCC 49802 / DSM 20745 / S 6022</strain>
    </source>
</reference>
<dbReference type="eggNOG" id="COG2159">
    <property type="taxonomic scope" value="Bacteria"/>
</dbReference>
<dbReference type="GO" id="GO:0016831">
    <property type="term" value="F:carboxy-lyase activity"/>
    <property type="evidence" value="ECO:0007669"/>
    <property type="project" value="InterPro"/>
</dbReference>
<dbReference type="EMBL" id="CP001823">
    <property type="protein sequence ID" value="ACZ39115.1"/>
    <property type="molecule type" value="Genomic_DNA"/>
</dbReference>
<evidence type="ECO:0000313" key="4">
    <source>
        <dbReference type="Proteomes" id="UP000002027"/>
    </source>
</evidence>
<evidence type="ECO:0000256" key="1">
    <source>
        <dbReference type="ARBA" id="ARBA00023239"/>
    </source>
</evidence>
<keyword evidence="1" id="KW-0456">Lyase</keyword>
<dbReference type="KEGG" id="sti:Sthe_1681"/>
<dbReference type="PANTHER" id="PTHR21240:SF28">
    <property type="entry name" value="ISO-OROTATE DECARBOXYLASE (EUROFUNG)"/>
    <property type="match status" value="1"/>
</dbReference>
<protein>
    <submittedName>
        <fullName evidence="3">Amidohydrolase 2</fullName>
    </submittedName>
</protein>
<dbReference type="InParanoid" id="D1C4E8"/>
<name>D1C4E8_SPHTD</name>
<organism evidence="3 4">
    <name type="scientific">Sphaerobacter thermophilus (strain ATCC 49802 / DSM 20745 / KCCM 41009 / NCIMB 13125 / S 6022)</name>
    <dbReference type="NCBI Taxonomy" id="479434"/>
    <lineage>
        <taxon>Bacteria</taxon>
        <taxon>Pseudomonadati</taxon>
        <taxon>Thermomicrobiota</taxon>
        <taxon>Thermomicrobia</taxon>
        <taxon>Sphaerobacterales</taxon>
        <taxon>Sphaerobacterineae</taxon>
        <taxon>Sphaerobacteraceae</taxon>
        <taxon>Sphaerobacter</taxon>
    </lineage>
</organism>
<gene>
    <name evidence="3" type="ordered locus">Sthe_1681</name>
</gene>
<keyword evidence="4" id="KW-1185">Reference proteome</keyword>
<evidence type="ECO:0000313" key="3">
    <source>
        <dbReference type="EMBL" id="ACZ39115.1"/>
    </source>
</evidence>
<dbReference type="STRING" id="479434.Sthe_1681"/>
<dbReference type="GO" id="GO:0019748">
    <property type="term" value="P:secondary metabolic process"/>
    <property type="evidence" value="ECO:0007669"/>
    <property type="project" value="TreeGrafter"/>
</dbReference>
<dbReference type="Gene3D" id="3.20.20.140">
    <property type="entry name" value="Metal-dependent hydrolases"/>
    <property type="match status" value="1"/>
</dbReference>
<dbReference type="AlphaFoldDB" id="D1C4E8"/>
<dbReference type="RefSeq" id="WP_012872162.1">
    <property type="nucleotide sequence ID" value="NC_013523.1"/>
</dbReference>
<dbReference type="Proteomes" id="UP000002027">
    <property type="component" value="Chromosome 1"/>
</dbReference>
<dbReference type="HOGENOM" id="CLU_044590_6_1_0"/>
<proteinExistence type="predicted"/>
<dbReference type="SUPFAM" id="SSF51556">
    <property type="entry name" value="Metallo-dependent hydrolases"/>
    <property type="match status" value="1"/>
</dbReference>
<dbReference type="InterPro" id="IPR032466">
    <property type="entry name" value="Metal_Hydrolase"/>
</dbReference>
<sequence length="285" mass="31439">MLVVDAHTHVFAPEICRDRAAYVARDPWFEHLYTNPRAALVTAEDLIASMDAAGIDRSIIAGFPWRDPALCRMHNDYMAEAATTYPDRLSWLATVVPSAPDAADEAARCFALGAVGIGELNADAQGFDFREPEPLAALVDACLQHDRPVMFHVSEPVGHVYPGKGTATPEKFVHFLAAYPDLRVVAAHWGGGLPFYELMPEVASIARNVAYDSAALTYLYRFEVFRAVLDIVGPERVLMASDYPVLRQDRFLRRVRDANLREEEVGPVLGGNAIRVYNLPGGDAR</sequence>
<dbReference type="GO" id="GO:0016787">
    <property type="term" value="F:hydrolase activity"/>
    <property type="evidence" value="ECO:0007669"/>
    <property type="project" value="UniProtKB-KW"/>
</dbReference>
<dbReference type="Pfam" id="PF04909">
    <property type="entry name" value="Amidohydro_2"/>
    <property type="match status" value="1"/>
</dbReference>
<dbReference type="InterPro" id="IPR006680">
    <property type="entry name" value="Amidohydro-rel"/>
</dbReference>
<accession>D1C4E8</accession>
<reference evidence="4" key="1">
    <citation type="submission" date="2009-11" db="EMBL/GenBank/DDBJ databases">
        <title>The complete chromosome 1 of Sphaerobacter thermophilus DSM 20745.</title>
        <authorList>
            <person name="Lucas S."/>
            <person name="Copeland A."/>
            <person name="Lapidus A."/>
            <person name="Glavina del Rio T."/>
            <person name="Dalin E."/>
            <person name="Tice H."/>
            <person name="Bruce D."/>
            <person name="Goodwin L."/>
            <person name="Pitluck S."/>
            <person name="Kyrpides N."/>
            <person name="Mavromatis K."/>
            <person name="Ivanova N."/>
            <person name="Mikhailova N."/>
            <person name="LaButti K.M."/>
            <person name="Clum A."/>
            <person name="Sun H.I."/>
            <person name="Brettin T."/>
            <person name="Detter J.C."/>
            <person name="Han C."/>
            <person name="Larimer F."/>
            <person name="Land M."/>
            <person name="Hauser L."/>
            <person name="Markowitz V."/>
            <person name="Cheng J.F."/>
            <person name="Hugenholtz P."/>
            <person name="Woyke T."/>
            <person name="Wu D."/>
            <person name="Steenblock K."/>
            <person name="Schneider S."/>
            <person name="Pukall R."/>
            <person name="Goeker M."/>
            <person name="Klenk H.P."/>
            <person name="Eisen J.A."/>
        </authorList>
    </citation>
    <scope>NUCLEOTIDE SEQUENCE [LARGE SCALE GENOMIC DNA]</scope>
    <source>
        <strain evidence="4">ATCC 49802 / DSM 20745 / S 6022</strain>
    </source>
</reference>
<evidence type="ECO:0000259" key="2">
    <source>
        <dbReference type="Pfam" id="PF04909"/>
    </source>
</evidence>
<dbReference type="OrthoDB" id="9771932at2"/>
<feature type="domain" description="Amidohydrolase-related" evidence="2">
    <location>
        <begin position="4"/>
        <end position="279"/>
    </location>
</feature>
<dbReference type="PANTHER" id="PTHR21240">
    <property type="entry name" value="2-AMINO-3-CARBOXYLMUCONATE-6-SEMIALDEHYDE DECARBOXYLASE"/>
    <property type="match status" value="1"/>
</dbReference>
<dbReference type="GO" id="GO:0005737">
    <property type="term" value="C:cytoplasm"/>
    <property type="evidence" value="ECO:0007669"/>
    <property type="project" value="TreeGrafter"/>
</dbReference>
<dbReference type="InterPro" id="IPR032465">
    <property type="entry name" value="ACMSD"/>
</dbReference>
<keyword evidence="3" id="KW-0378">Hydrolase</keyword>